<keyword evidence="10" id="KW-1185">Reference proteome</keyword>
<feature type="compositionally biased region" description="Acidic residues" evidence="8">
    <location>
        <begin position="359"/>
        <end position="391"/>
    </location>
</feature>
<feature type="compositionally biased region" description="Polar residues" evidence="8">
    <location>
        <begin position="828"/>
        <end position="840"/>
    </location>
</feature>
<feature type="region of interest" description="Disordered" evidence="8">
    <location>
        <begin position="476"/>
        <end position="531"/>
    </location>
</feature>
<feature type="region of interest" description="Disordered" evidence="8">
    <location>
        <begin position="1197"/>
        <end position="1237"/>
    </location>
</feature>
<dbReference type="Pfam" id="PF13945">
    <property type="entry name" value="NST1"/>
    <property type="match status" value="1"/>
</dbReference>
<feature type="compositionally biased region" description="Polar residues" evidence="8">
    <location>
        <begin position="177"/>
        <end position="188"/>
    </location>
</feature>
<organism evidence="9 10">
    <name type="scientific">Apiospora phragmitis</name>
    <dbReference type="NCBI Taxonomy" id="2905665"/>
    <lineage>
        <taxon>Eukaryota</taxon>
        <taxon>Fungi</taxon>
        <taxon>Dikarya</taxon>
        <taxon>Ascomycota</taxon>
        <taxon>Pezizomycotina</taxon>
        <taxon>Sordariomycetes</taxon>
        <taxon>Xylariomycetidae</taxon>
        <taxon>Amphisphaeriales</taxon>
        <taxon>Apiosporaceae</taxon>
        <taxon>Apiospora</taxon>
    </lineage>
</organism>
<evidence type="ECO:0000256" key="5">
    <source>
        <dbReference type="ARBA" id="ARBA00023016"/>
    </source>
</evidence>
<dbReference type="PANTHER" id="PTHR13595:SF4">
    <property type="entry name" value="CHROMOSOME UNDETERMINED SCAFFOLD_77, WHOLE GENOME SHOTGUN SEQUENCE"/>
    <property type="match status" value="1"/>
</dbReference>
<dbReference type="RefSeq" id="XP_066716206.1">
    <property type="nucleotide sequence ID" value="XM_066856937.1"/>
</dbReference>
<dbReference type="PANTHER" id="PTHR13595">
    <property type="entry name" value="ARL6IP4 PROTEIN"/>
    <property type="match status" value="1"/>
</dbReference>
<feature type="compositionally biased region" description="Polar residues" evidence="8">
    <location>
        <begin position="950"/>
        <end position="965"/>
    </location>
</feature>
<dbReference type="GeneID" id="92090000"/>
<feature type="compositionally biased region" description="Basic residues" evidence="8">
    <location>
        <begin position="195"/>
        <end position="204"/>
    </location>
</feature>
<dbReference type="Proteomes" id="UP001480595">
    <property type="component" value="Unassembled WGS sequence"/>
</dbReference>
<keyword evidence="6 7" id="KW-0175">Coiled coil</keyword>
<name>A0ABR1VCH2_9PEZI</name>
<evidence type="ECO:0000256" key="8">
    <source>
        <dbReference type="SAM" id="MobiDB-lite"/>
    </source>
</evidence>
<feature type="compositionally biased region" description="Low complexity" evidence="8">
    <location>
        <begin position="113"/>
        <end position="124"/>
    </location>
</feature>
<proteinExistence type="inferred from homology"/>
<feature type="compositionally biased region" description="Polar residues" evidence="8">
    <location>
        <begin position="144"/>
        <end position="158"/>
    </location>
</feature>
<keyword evidence="4 7" id="KW-0963">Cytoplasm</keyword>
<feature type="compositionally biased region" description="Low complexity" evidence="8">
    <location>
        <begin position="811"/>
        <end position="827"/>
    </location>
</feature>
<feature type="compositionally biased region" description="Low complexity" evidence="8">
    <location>
        <begin position="883"/>
        <end position="892"/>
    </location>
</feature>
<evidence type="ECO:0000256" key="7">
    <source>
        <dbReference type="RuleBase" id="RU049441"/>
    </source>
</evidence>
<feature type="region of interest" description="Disordered" evidence="8">
    <location>
        <begin position="1085"/>
        <end position="1117"/>
    </location>
</feature>
<accession>A0ABR1VCH2</accession>
<feature type="compositionally biased region" description="Pro residues" evidence="8">
    <location>
        <begin position="1101"/>
        <end position="1113"/>
    </location>
</feature>
<dbReference type="EMBL" id="JAQQWL010000006">
    <property type="protein sequence ID" value="KAK8068912.1"/>
    <property type="molecule type" value="Genomic_DNA"/>
</dbReference>
<feature type="compositionally biased region" description="Low complexity" evidence="8">
    <location>
        <begin position="1203"/>
        <end position="1212"/>
    </location>
</feature>
<comment type="caution">
    <text evidence="9">The sequence shown here is derived from an EMBL/GenBank/DDBJ whole genome shotgun (WGS) entry which is preliminary data.</text>
</comment>
<evidence type="ECO:0000256" key="2">
    <source>
        <dbReference type="ARBA" id="ARBA00007112"/>
    </source>
</evidence>
<keyword evidence="5 7" id="KW-0346">Stress response</keyword>
<feature type="compositionally biased region" description="Low complexity" evidence="8">
    <location>
        <begin position="12"/>
        <end position="25"/>
    </location>
</feature>
<dbReference type="InterPro" id="IPR025279">
    <property type="entry name" value="NST1"/>
</dbReference>
<feature type="region of interest" description="Disordered" evidence="8">
    <location>
        <begin position="941"/>
        <end position="1010"/>
    </location>
</feature>
<sequence>MPANNRQPVMQAAAPAPKGPAAKSKYTNKDGTKTITVPKSSSSTPPAQPSPTTTSSSKGDAPTNMSASPAPAQADSAPAVNKKKQKRRAKLAAKAAAAAEAAYAEDAHALNGLPSPASTSSAPLPQVPVTSSPHAKSRHHHQQPAPTNHELSGESNNPEYWDDETESDEEHHLHSYNGGSVSGRTHANGSEVKSKKSKKKKKQKITSPVNVITNELERRSSGISREKIWNTSSQEERERIKQFWLGLGEDERKSLVKVEKDAVLKKMKEQQKHTCSCTVCGRKRTAIEEELEGLYDAYYEELESFANQPHHHPDGPPMLGNPTRRIDQMAGLVPPRGLPSSYPNHHPSRGRIVEHVDHDEDEDEDDIDEYSDEEDDLEDDEDDEPEPEDLPQDTSHDAQDALSFFNFGQSLTVQGMTSFLCCSSKAKYLEVTILGGILTVADDLLKNDGRKFIEMMEQLAERRMAREEDARDHYAGAYGHSVNGAPIPNSHNHPPPDDEEYDEEDEEEDDYESGEEEYDEEEDTMTEEQRMEEGRRMFQIFAARMFEQRVLTAYKEKVAKERQQKLLEELEDESRAESLRKAKKAKEAQKRKDKAAQKKQALAEEKARKEAEKAAEEAQRLADAQRKQDEAKAKAEEKRRKKELQKKAEEEERLRKEAERQRRAHEVKERQAEQERKAREAKEHEKKLKHEQSVKEKEARELKERETRERREKHEKDKREKEQRAAQAKADRDAKEKQKQEEKAAQKAAALAVPVPTAPAKKHHAVSAVPALPQHPPTNHASPQISVATPALPKAPTPMKPRSVSQEVTRSMSQASLSGSGASQSVSPHNQTPLRSSPGQNGPLSKTPSSGPPGLGPHGTPTSPLHSGLKSPPGLSHSPYLAGMPPMNMHHPPGIPPMGPGFGQLHNPVFPPMGNNFRPPPGGMPLPPPGFGSPMGRGFPMPHAPPGFQHSDSLSGLSHAFSLSTDIPPGQPSPHSRQASASFEPGSLEMRNSPLVQPISRPTPIGRPASIVHGQRANDRFGFDEEVNNHLGSSALLDDSDEPLGEPIPQRRSNTAAPGMRPPFTAAPFPDPIFGSSPLSHGWGGPHLFSPPPGFGSTAWPPNPAFGGPPPGMRPAQPHSVAVRLMLCRACKELENNAADAHGYIDLSALKGHVDSINTSEPISQSELLDMCETEGNAQNGGGSFDIRQDEATGKVSVRFDPSSGGSAAAGSRNVGAPGEIGSPIVGMGSAGPFDGR</sequence>
<comment type="function">
    <text evidence="7">May act as a negative regulator of salt tolerance.</text>
</comment>
<feature type="region of interest" description="Disordered" evidence="8">
    <location>
        <begin position="1033"/>
        <end position="1072"/>
    </location>
</feature>
<gene>
    <name evidence="9" type="ORF">PG994_005528</name>
</gene>
<comment type="similarity">
    <text evidence="2 7">Belongs to the NST1 family.</text>
</comment>
<feature type="compositionally biased region" description="Basic residues" evidence="8">
    <location>
        <begin position="81"/>
        <end position="91"/>
    </location>
</feature>
<feature type="compositionally biased region" description="Low complexity" evidence="8">
    <location>
        <begin position="66"/>
        <end position="80"/>
    </location>
</feature>
<evidence type="ECO:0000256" key="4">
    <source>
        <dbReference type="ARBA" id="ARBA00022490"/>
    </source>
</evidence>
<feature type="compositionally biased region" description="Low complexity" evidence="8">
    <location>
        <begin position="40"/>
        <end position="57"/>
    </location>
</feature>
<evidence type="ECO:0000256" key="1">
    <source>
        <dbReference type="ARBA" id="ARBA00004496"/>
    </source>
</evidence>
<feature type="compositionally biased region" description="Basic and acidic residues" evidence="8">
    <location>
        <begin position="645"/>
        <end position="745"/>
    </location>
</feature>
<feature type="compositionally biased region" description="Basic and acidic residues" evidence="8">
    <location>
        <begin position="567"/>
        <end position="638"/>
    </location>
</feature>
<feature type="compositionally biased region" description="Low complexity" evidence="8">
    <location>
        <begin position="92"/>
        <end position="104"/>
    </location>
</feature>
<evidence type="ECO:0000313" key="9">
    <source>
        <dbReference type="EMBL" id="KAK8068912.1"/>
    </source>
</evidence>
<feature type="compositionally biased region" description="Acidic residues" evidence="8">
    <location>
        <begin position="497"/>
        <end position="526"/>
    </location>
</feature>
<reference evidence="9 10" key="1">
    <citation type="submission" date="2023-01" db="EMBL/GenBank/DDBJ databases">
        <title>Analysis of 21 Apiospora genomes using comparative genomics revels a genus with tremendous synthesis potential of carbohydrate active enzymes and secondary metabolites.</title>
        <authorList>
            <person name="Sorensen T."/>
        </authorList>
    </citation>
    <scope>NUCLEOTIDE SEQUENCE [LARGE SCALE GENOMIC DNA]</scope>
    <source>
        <strain evidence="9 10">CBS 135458</strain>
    </source>
</reference>
<feature type="region of interest" description="Disordered" evidence="8">
    <location>
        <begin position="307"/>
        <end position="396"/>
    </location>
</feature>
<evidence type="ECO:0000256" key="3">
    <source>
        <dbReference type="ARBA" id="ARBA00020733"/>
    </source>
</evidence>
<evidence type="ECO:0000313" key="10">
    <source>
        <dbReference type="Proteomes" id="UP001480595"/>
    </source>
</evidence>
<feature type="region of interest" description="Disordered" evidence="8">
    <location>
        <begin position="567"/>
        <end position="903"/>
    </location>
</feature>
<feature type="compositionally biased region" description="Low complexity" evidence="8">
    <location>
        <begin position="746"/>
        <end position="759"/>
    </location>
</feature>
<evidence type="ECO:0000256" key="6">
    <source>
        <dbReference type="ARBA" id="ARBA00023054"/>
    </source>
</evidence>
<feature type="region of interest" description="Disordered" evidence="8">
    <location>
        <begin position="1"/>
        <end position="213"/>
    </location>
</feature>
<protein>
    <recommendedName>
        <fullName evidence="3 7">Stress response protein NST1</fullName>
    </recommendedName>
</protein>
<comment type="subcellular location">
    <subcellularLocation>
        <location evidence="1 7">Cytoplasm</location>
    </subcellularLocation>
</comment>
<feature type="compositionally biased region" description="Polar residues" evidence="8">
    <location>
        <begin position="777"/>
        <end position="787"/>
    </location>
</feature>